<reference evidence="3 4" key="1">
    <citation type="submission" date="2020-01" db="EMBL/GenBank/DDBJ databases">
        <title>Investigation of new actinobacteria for the biodesulphurisation of diesel fuel.</title>
        <authorList>
            <person name="Athi Narayanan S.M."/>
        </authorList>
    </citation>
    <scope>NUCLEOTIDE SEQUENCE [LARGE SCALE GENOMIC DNA]</scope>
    <source>
        <strain evidence="3 4">213E</strain>
    </source>
</reference>
<dbReference type="Proteomes" id="UP000466307">
    <property type="component" value="Unassembled WGS sequence"/>
</dbReference>
<organism evidence="3 4">
    <name type="scientific">Gordonia desulfuricans</name>
    <dbReference type="NCBI Taxonomy" id="89051"/>
    <lineage>
        <taxon>Bacteria</taxon>
        <taxon>Bacillati</taxon>
        <taxon>Actinomycetota</taxon>
        <taxon>Actinomycetes</taxon>
        <taxon>Mycobacteriales</taxon>
        <taxon>Gordoniaceae</taxon>
        <taxon>Gordonia</taxon>
    </lineage>
</organism>
<keyword evidence="4" id="KW-1185">Reference proteome</keyword>
<evidence type="ECO:0000313" key="3">
    <source>
        <dbReference type="EMBL" id="NDK90905.1"/>
    </source>
</evidence>
<proteinExistence type="predicted"/>
<evidence type="ECO:0000259" key="2">
    <source>
        <dbReference type="Pfam" id="PF04296"/>
    </source>
</evidence>
<feature type="domain" description="YlxR" evidence="2">
    <location>
        <begin position="36"/>
        <end position="102"/>
    </location>
</feature>
<dbReference type="InterPro" id="IPR037465">
    <property type="entry name" value="YlxR"/>
</dbReference>
<feature type="region of interest" description="Disordered" evidence="1">
    <location>
        <begin position="1"/>
        <end position="27"/>
    </location>
</feature>
<accession>A0A7K3LRL1</accession>
<dbReference type="EMBL" id="JAADZU010000050">
    <property type="protein sequence ID" value="NDK90905.1"/>
    <property type="molecule type" value="Genomic_DNA"/>
</dbReference>
<evidence type="ECO:0000313" key="4">
    <source>
        <dbReference type="Proteomes" id="UP000466307"/>
    </source>
</evidence>
<dbReference type="SUPFAM" id="SSF64376">
    <property type="entry name" value="YlxR-like"/>
    <property type="match status" value="1"/>
</dbReference>
<feature type="region of interest" description="Disordered" evidence="1">
    <location>
        <begin position="114"/>
        <end position="144"/>
    </location>
</feature>
<name>A0A7K3LRL1_9ACTN</name>
<dbReference type="InterPro" id="IPR035931">
    <property type="entry name" value="YlxR-like_sf"/>
</dbReference>
<dbReference type="PANTHER" id="PTHR34215">
    <property type="entry name" value="BLL0784 PROTEIN"/>
    <property type="match status" value="1"/>
</dbReference>
<dbReference type="AlphaFoldDB" id="A0A7K3LRL1"/>
<gene>
    <name evidence="3" type="ORF">GYA93_15130</name>
</gene>
<dbReference type="PANTHER" id="PTHR34215:SF1">
    <property type="entry name" value="YLXR DOMAIN-CONTAINING PROTEIN"/>
    <property type="match status" value="1"/>
</dbReference>
<evidence type="ECO:0000256" key="1">
    <source>
        <dbReference type="SAM" id="MobiDB-lite"/>
    </source>
</evidence>
<comment type="caution">
    <text evidence="3">The sequence shown here is derived from an EMBL/GenBank/DDBJ whole genome shotgun (WGS) entry which is preliminary data.</text>
</comment>
<dbReference type="Gene3D" id="3.30.1230.10">
    <property type="entry name" value="YlxR-like"/>
    <property type="match status" value="1"/>
</dbReference>
<dbReference type="InterPro" id="IPR007393">
    <property type="entry name" value="YlxR_dom"/>
</dbReference>
<protein>
    <submittedName>
        <fullName evidence="3">YlxR family protein</fullName>
    </submittedName>
</protein>
<dbReference type="Pfam" id="PF04296">
    <property type="entry name" value="YlxR"/>
    <property type="match status" value="1"/>
</dbReference>
<sequence>MVQRKSSAPATDGGRRDRRRAVRQGSVRVGRHRPIRMCVGCRQRADTSDLIRVVARAGEDGQCVVVDLAKTMPGRGAWLHPRKDCVSTAVRRRAFAAALRTPRLVVEPDDLTEVIGTGVPAPATDDSTGPDKGPEQVAEDMSTP</sequence>